<gene>
    <name evidence="5" type="ordered locus">Solca_3459</name>
</gene>
<keyword evidence="6" id="KW-1185">Reference proteome</keyword>
<dbReference type="PANTHER" id="PTHR32183">
    <property type="match status" value="1"/>
</dbReference>
<reference evidence="5" key="1">
    <citation type="submission" date="2012-02" db="EMBL/GenBank/DDBJ databases">
        <title>The complete genome of Solitalea canadensis DSM 3403.</title>
        <authorList>
            <consortium name="US DOE Joint Genome Institute (JGI-PGF)"/>
            <person name="Lucas S."/>
            <person name="Copeland A."/>
            <person name="Lapidus A."/>
            <person name="Glavina del Rio T."/>
            <person name="Dalin E."/>
            <person name="Tice H."/>
            <person name="Bruce D."/>
            <person name="Goodwin L."/>
            <person name="Pitluck S."/>
            <person name="Peters L."/>
            <person name="Ovchinnikova G."/>
            <person name="Lu M."/>
            <person name="Kyrpides N."/>
            <person name="Mavromatis K."/>
            <person name="Ivanova N."/>
            <person name="Brettin T."/>
            <person name="Detter J.C."/>
            <person name="Han C."/>
            <person name="Larimer F."/>
            <person name="Land M."/>
            <person name="Hauser L."/>
            <person name="Markowitz V."/>
            <person name="Cheng J.-F."/>
            <person name="Hugenholtz P."/>
            <person name="Woyke T."/>
            <person name="Wu D."/>
            <person name="Spring S."/>
            <person name="Schroeder M."/>
            <person name="Kopitz M."/>
            <person name="Brambilla E."/>
            <person name="Klenk H.-P."/>
            <person name="Eisen J.A."/>
        </authorList>
    </citation>
    <scope>NUCLEOTIDE SEQUENCE</scope>
    <source>
        <strain evidence="5">DSM 3403</strain>
    </source>
</reference>
<keyword evidence="3 5" id="KW-0808">Transferase</keyword>
<keyword evidence="1" id="KW-0597">Phosphoprotein</keyword>
<evidence type="ECO:0000313" key="5">
    <source>
        <dbReference type="EMBL" id="AFD08464.1"/>
    </source>
</evidence>
<evidence type="ECO:0000313" key="6">
    <source>
        <dbReference type="Proteomes" id="UP000007590"/>
    </source>
</evidence>
<dbReference type="eggNOG" id="COG0500">
    <property type="taxonomic scope" value="Bacteria"/>
</dbReference>
<evidence type="ECO:0000256" key="2">
    <source>
        <dbReference type="ARBA" id="ARBA00022603"/>
    </source>
</evidence>
<dbReference type="Proteomes" id="UP000007590">
    <property type="component" value="Chromosome"/>
</dbReference>
<dbReference type="HOGENOM" id="CLU_056435_1_2_10"/>
<dbReference type="AlphaFoldDB" id="H8KXD5"/>
<dbReference type="RefSeq" id="WP_014681687.1">
    <property type="nucleotide sequence ID" value="NC_017770.1"/>
</dbReference>
<dbReference type="Pfam" id="PF05724">
    <property type="entry name" value="TPMT"/>
    <property type="match status" value="1"/>
</dbReference>
<name>H8KXD5_SOLCM</name>
<dbReference type="EMBL" id="CP003349">
    <property type="protein sequence ID" value="AFD08464.1"/>
    <property type="molecule type" value="Genomic_DNA"/>
</dbReference>
<dbReference type="STRING" id="929556.Solca_3459"/>
<dbReference type="SUPFAM" id="SSF53335">
    <property type="entry name" value="S-adenosyl-L-methionine-dependent methyltransferases"/>
    <property type="match status" value="1"/>
</dbReference>
<evidence type="ECO:0000256" key="1">
    <source>
        <dbReference type="ARBA" id="ARBA00022553"/>
    </source>
</evidence>
<dbReference type="Gene3D" id="3.40.50.150">
    <property type="entry name" value="Vaccinia Virus protein VP39"/>
    <property type="match status" value="1"/>
</dbReference>
<organism evidence="5 6">
    <name type="scientific">Solitalea canadensis (strain ATCC 29591 / DSM 3403 / JCM 21819 / LMG 8368 / NBRC 15130 / NCIMB 12057 / USAM 9D)</name>
    <name type="common">Flexibacter canadensis</name>
    <dbReference type="NCBI Taxonomy" id="929556"/>
    <lineage>
        <taxon>Bacteria</taxon>
        <taxon>Pseudomonadati</taxon>
        <taxon>Bacteroidota</taxon>
        <taxon>Sphingobacteriia</taxon>
        <taxon>Sphingobacteriales</taxon>
        <taxon>Sphingobacteriaceae</taxon>
        <taxon>Solitalea</taxon>
    </lineage>
</organism>
<dbReference type="GO" id="GO:0032259">
    <property type="term" value="P:methylation"/>
    <property type="evidence" value="ECO:0007669"/>
    <property type="project" value="UniProtKB-KW"/>
</dbReference>
<sequence length="202" mass="22554">MTSSSLTSLDAAFWDTNYQTQNTGWDLGVVSPPLSSYIDQLEDKSISILIPGCGNAYEVEYLLNAGFSNVTVIDISSVLTERLKEKLQPSVGKELKVLTGDFFEHTGQYNLIIEQTFLCALDPELRINYAKKMIALLAPGGKLTGLLFNRTFEQPGPPFGGDKKEYEALFSSNVRIKKMETCYNSIKPRAGFELFFQIIKDN</sequence>
<dbReference type="CDD" id="cd02440">
    <property type="entry name" value="AdoMet_MTases"/>
    <property type="match status" value="1"/>
</dbReference>
<accession>H8KXD5</accession>
<keyword evidence="2 5" id="KW-0489">Methyltransferase</keyword>
<protein>
    <submittedName>
        <fullName evidence="5">Thiopurine S-methyltransferase (TPMT)</fullName>
    </submittedName>
</protein>
<dbReference type="GO" id="GO:0008757">
    <property type="term" value="F:S-adenosylmethionine-dependent methyltransferase activity"/>
    <property type="evidence" value="ECO:0007669"/>
    <property type="project" value="InterPro"/>
</dbReference>
<dbReference type="PROSITE" id="PS51585">
    <property type="entry name" value="SAM_MT_TPMT"/>
    <property type="match status" value="1"/>
</dbReference>
<dbReference type="KEGG" id="scn:Solca_3459"/>
<keyword evidence="4" id="KW-0949">S-adenosyl-L-methionine</keyword>
<evidence type="ECO:0000256" key="4">
    <source>
        <dbReference type="ARBA" id="ARBA00022691"/>
    </source>
</evidence>
<dbReference type="InterPro" id="IPR008854">
    <property type="entry name" value="TPMT"/>
</dbReference>
<dbReference type="OrthoDB" id="9778208at2"/>
<dbReference type="PANTHER" id="PTHR32183:SF11">
    <property type="entry name" value="THIOL METHYLTRANSFERASE 2-RELATED"/>
    <property type="match status" value="1"/>
</dbReference>
<evidence type="ECO:0000256" key="3">
    <source>
        <dbReference type="ARBA" id="ARBA00022679"/>
    </source>
</evidence>
<proteinExistence type="predicted"/>
<dbReference type="InterPro" id="IPR029063">
    <property type="entry name" value="SAM-dependent_MTases_sf"/>
</dbReference>